<dbReference type="EMBL" id="ML208396">
    <property type="protein sequence ID" value="TFK66699.1"/>
    <property type="molecule type" value="Genomic_DNA"/>
</dbReference>
<proteinExistence type="predicted"/>
<gene>
    <name evidence="1" type="ORF">BDN72DRAFT_899596</name>
</gene>
<organism evidence="1 2">
    <name type="scientific">Pluteus cervinus</name>
    <dbReference type="NCBI Taxonomy" id="181527"/>
    <lineage>
        <taxon>Eukaryota</taxon>
        <taxon>Fungi</taxon>
        <taxon>Dikarya</taxon>
        <taxon>Basidiomycota</taxon>
        <taxon>Agaricomycotina</taxon>
        <taxon>Agaricomycetes</taxon>
        <taxon>Agaricomycetidae</taxon>
        <taxon>Agaricales</taxon>
        <taxon>Pluteineae</taxon>
        <taxon>Pluteaceae</taxon>
        <taxon>Pluteus</taxon>
    </lineage>
</organism>
<keyword evidence="2" id="KW-1185">Reference proteome</keyword>
<name>A0ACD3AM29_9AGAR</name>
<dbReference type="Proteomes" id="UP000308600">
    <property type="component" value="Unassembled WGS sequence"/>
</dbReference>
<evidence type="ECO:0000313" key="1">
    <source>
        <dbReference type="EMBL" id="TFK66699.1"/>
    </source>
</evidence>
<protein>
    <submittedName>
        <fullName evidence="1">Uncharacterized protein</fullName>
    </submittedName>
</protein>
<accession>A0ACD3AM29</accession>
<evidence type="ECO:0000313" key="2">
    <source>
        <dbReference type="Proteomes" id="UP000308600"/>
    </source>
</evidence>
<sequence length="563" mass="64443">MATVSLDQDDLVDGSLARGTEKCHRSVAHLALTHEQIASRICLHSQPEHAFYVETRYLTLTILARTCKSLHIPAVQGIWKSMDSLAPLVMTMPIDCWELKDEEDKVREIRLIRSITVNDCDRFRFYAQFVRSYDTRSSRPYTEDPSIFESLFFVMKECGETSILPNLETLDWSEWFYPRFPFFTTFLRPALQNVRILLSHEKARFDAVKDLPVRCPDLRSVGVTTSNDSLTATLSSALSSLENLRDLNISTLSTDAYLRLAEHPNLKSLSVIDLVTVDWEVIERSPPNSLSFAHLENISLDMCKVETAIRTFRSMKRPALRNIKLWIRAGRGAESPLGSLFQSINATQAFDTLSHFDLHNSWSDEGEKLGVLQRSFIPEHLEPLFSFKQLVNVKIELSRPIIMVDSYIQKLAESWPLIEHLVLRCTDKLYWNCPRNTIRSLVHFAINCPYLKELALTFDARDPPELSAKRLNSSISSKLSYMHVRDSPIGNSAMVAAILSDWFPQLSEIDSGILAMNELDEAQREWEMVEAWIPGMRELRSQERRSCGRDYEMLDGQDEAGDV</sequence>
<reference evidence="1 2" key="1">
    <citation type="journal article" date="2019" name="Nat. Ecol. Evol.">
        <title>Megaphylogeny resolves global patterns of mushroom evolution.</title>
        <authorList>
            <person name="Varga T."/>
            <person name="Krizsan K."/>
            <person name="Foldi C."/>
            <person name="Dima B."/>
            <person name="Sanchez-Garcia M."/>
            <person name="Sanchez-Ramirez S."/>
            <person name="Szollosi G.J."/>
            <person name="Szarkandi J.G."/>
            <person name="Papp V."/>
            <person name="Albert L."/>
            <person name="Andreopoulos W."/>
            <person name="Angelini C."/>
            <person name="Antonin V."/>
            <person name="Barry K.W."/>
            <person name="Bougher N.L."/>
            <person name="Buchanan P."/>
            <person name="Buyck B."/>
            <person name="Bense V."/>
            <person name="Catcheside P."/>
            <person name="Chovatia M."/>
            <person name="Cooper J."/>
            <person name="Damon W."/>
            <person name="Desjardin D."/>
            <person name="Finy P."/>
            <person name="Geml J."/>
            <person name="Haridas S."/>
            <person name="Hughes K."/>
            <person name="Justo A."/>
            <person name="Karasinski D."/>
            <person name="Kautmanova I."/>
            <person name="Kiss B."/>
            <person name="Kocsube S."/>
            <person name="Kotiranta H."/>
            <person name="LaButti K.M."/>
            <person name="Lechner B.E."/>
            <person name="Liimatainen K."/>
            <person name="Lipzen A."/>
            <person name="Lukacs Z."/>
            <person name="Mihaltcheva S."/>
            <person name="Morgado L.N."/>
            <person name="Niskanen T."/>
            <person name="Noordeloos M.E."/>
            <person name="Ohm R.A."/>
            <person name="Ortiz-Santana B."/>
            <person name="Ovrebo C."/>
            <person name="Racz N."/>
            <person name="Riley R."/>
            <person name="Savchenko A."/>
            <person name="Shiryaev A."/>
            <person name="Soop K."/>
            <person name="Spirin V."/>
            <person name="Szebenyi C."/>
            <person name="Tomsovsky M."/>
            <person name="Tulloss R.E."/>
            <person name="Uehling J."/>
            <person name="Grigoriev I.V."/>
            <person name="Vagvolgyi C."/>
            <person name="Papp T."/>
            <person name="Martin F.M."/>
            <person name="Miettinen O."/>
            <person name="Hibbett D.S."/>
            <person name="Nagy L.G."/>
        </authorList>
    </citation>
    <scope>NUCLEOTIDE SEQUENCE [LARGE SCALE GENOMIC DNA]</scope>
    <source>
        <strain evidence="1 2">NL-1719</strain>
    </source>
</reference>